<dbReference type="PANTHER" id="PTHR17985">
    <property type="entry name" value="SER/THR-RICH PROTEIN T10 IN DGCR REGION"/>
    <property type="match status" value="1"/>
</dbReference>
<dbReference type="OrthoDB" id="1022087at2759"/>
<protein>
    <submittedName>
        <fullName evidence="1">Uncharacterized protein</fullName>
    </submittedName>
</protein>
<keyword evidence="2" id="KW-1185">Reference proteome</keyword>
<proteinExistence type="predicted"/>
<dbReference type="PANTHER" id="PTHR17985:SF8">
    <property type="entry name" value="TRANSPORT AND GOLGI ORGANIZATION PROTEIN 2 HOMOLOG"/>
    <property type="match status" value="1"/>
</dbReference>
<reference evidence="2" key="1">
    <citation type="journal article" date="2015" name="Nat. Plants">
        <title>Genome expansion of Arabis alpina linked with retrotransposition and reduced symmetric DNA methylation.</title>
        <authorList>
            <person name="Willing E.M."/>
            <person name="Rawat V."/>
            <person name="Mandakova T."/>
            <person name="Maumus F."/>
            <person name="James G.V."/>
            <person name="Nordstroem K.J."/>
            <person name="Becker C."/>
            <person name="Warthmann N."/>
            <person name="Chica C."/>
            <person name="Szarzynska B."/>
            <person name="Zytnicki M."/>
            <person name="Albani M.C."/>
            <person name="Kiefer C."/>
            <person name="Bergonzi S."/>
            <person name="Castaings L."/>
            <person name="Mateos J.L."/>
            <person name="Berns M.C."/>
            <person name="Bujdoso N."/>
            <person name="Piofczyk T."/>
            <person name="de Lorenzo L."/>
            <person name="Barrero-Sicilia C."/>
            <person name="Mateos I."/>
            <person name="Piednoel M."/>
            <person name="Hagmann J."/>
            <person name="Chen-Min-Tao R."/>
            <person name="Iglesias-Fernandez R."/>
            <person name="Schuster S.C."/>
            <person name="Alonso-Blanco C."/>
            <person name="Roudier F."/>
            <person name="Carbonero P."/>
            <person name="Paz-Ares J."/>
            <person name="Davis S.J."/>
            <person name="Pecinka A."/>
            <person name="Quesneville H."/>
            <person name="Colot V."/>
            <person name="Lysak M.A."/>
            <person name="Weigel D."/>
            <person name="Coupland G."/>
            <person name="Schneeberger K."/>
        </authorList>
    </citation>
    <scope>NUCLEOTIDE SEQUENCE [LARGE SCALE GENOMIC DNA]</scope>
    <source>
        <strain evidence="2">cv. Pajares</strain>
    </source>
</reference>
<dbReference type="Pfam" id="PF05742">
    <property type="entry name" value="TANGO2"/>
    <property type="match status" value="1"/>
</dbReference>
<dbReference type="AlphaFoldDB" id="A0A087HPY0"/>
<dbReference type="eggNOG" id="KOG2342">
    <property type="taxonomic scope" value="Eukaryota"/>
</dbReference>
<dbReference type="InterPro" id="IPR008551">
    <property type="entry name" value="TANGO2"/>
</dbReference>
<dbReference type="Proteomes" id="UP000029120">
    <property type="component" value="Chromosome 1"/>
</dbReference>
<evidence type="ECO:0000313" key="1">
    <source>
        <dbReference type="EMBL" id="KFK44182.1"/>
    </source>
</evidence>
<name>A0A087HPY0_ARAAL</name>
<gene>
    <name evidence="1" type="ordered locus">AALP_Aa1g225300</name>
</gene>
<dbReference type="EMBL" id="CM002869">
    <property type="protein sequence ID" value="KFK44182.1"/>
    <property type="molecule type" value="Genomic_DNA"/>
</dbReference>
<dbReference type="Gramene" id="KFK44182">
    <property type="protein sequence ID" value="KFK44182"/>
    <property type="gene ID" value="AALP_AA1G225300"/>
</dbReference>
<dbReference type="OMA" id="TWFGISK"/>
<sequence length="251" mass="28669">MGIVAFQWGENKLTLLQNREKCDSWETKPAIWDEGKKILRSQPDNNLGTWFGISKKGKVVFLVDPSVSNKLSLSDLRPVDFLQDEMSPCDYARELSADSVDGETISNGLVYDIIVADINLNSMFYITKKDANKMHVHYEEVEFGAHTLSSVLGLDSKSPKELRMKDLFNEMIGKEQVSEMKQVAEKFVYEIKEADKTGASSSFDIFGDEDRYKTMSTIALAVKPTKEVMFCERYLENNGKWQEHDFTFNIE</sequence>
<organism evidence="1 2">
    <name type="scientific">Arabis alpina</name>
    <name type="common">Alpine rock-cress</name>
    <dbReference type="NCBI Taxonomy" id="50452"/>
    <lineage>
        <taxon>Eukaryota</taxon>
        <taxon>Viridiplantae</taxon>
        <taxon>Streptophyta</taxon>
        <taxon>Embryophyta</taxon>
        <taxon>Tracheophyta</taxon>
        <taxon>Spermatophyta</taxon>
        <taxon>Magnoliopsida</taxon>
        <taxon>eudicotyledons</taxon>
        <taxon>Gunneridae</taxon>
        <taxon>Pentapetalae</taxon>
        <taxon>rosids</taxon>
        <taxon>malvids</taxon>
        <taxon>Brassicales</taxon>
        <taxon>Brassicaceae</taxon>
        <taxon>Arabideae</taxon>
        <taxon>Arabis</taxon>
    </lineage>
</organism>
<accession>A0A087HPY0</accession>
<evidence type="ECO:0000313" key="2">
    <source>
        <dbReference type="Proteomes" id="UP000029120"/>
    </source>
</evidence>